<keyword evidence="6" id="KW-0914">Notch signaling pathway</keyword>
<dbReference type="GO" id="GO:0016485">
    <property type="term" value="P:protein processing"/>
    <property type="evidence" value="ECO:0007669"/>
    <property type="project" value="InterPro"/>
</dbReference>
<dbReference type="PANTHER" id="PTHR21092">
    <property type="entry name" value="NICASTRIN"/>
    <property type="match status" value="1"/>
</dbReference>
<proteinExistence type="inferred from homology"/>
<evidence type="ECO:0000256" key="8">
    <source>
        <dbReference type="ARBA" id="ARBA00023136"/>
    </source>
</evidence>
<reference evidence="12" key="1">
    <citation type="journal article" date="2020" name="J. Eukaryot. Microbiol.">
        <title>De novo Sequencing, Assembly and Annotation of the Transcriptome for the Free-Living Testate Amoeba Arcella intermedia.</title>
        <authorList>
            <person name="Ribeiro G.M."/>
            <person name="Porfirio-Sousa A.L."/>
            <person name="Maurer-Alcala X.X."/>
            <person name="Katz L.A."/>
            <person name="Lahr D.J.G."/>
        </authorList>
    </citation>
    <scope>NUCLEOTIDE SEQUENCE</scope>
</reference>
<dbReference type="Pfam" id="PF05450">
    <property type="entry name" value="Nicastrin"/>
    <property type="match status" value="1"/>
</dbReference>
<accession>A0A6B2KZU5</accession>
<keyword evidence="9" id="KW-0325">Glycoprotein</keyword>
<evidence type="ECO:0000256" key="1">
    <source>
        <dbReference type="ARBA" id="ARBA00004479"/>
    </source>
</evidence>
<keyword evidence="5" id="KW-0732">Signal</keyword>
<keyword evidence="7 10" id="KW-1133">Transmembrane helix</keyword>
<dbReference type="GO" id="GO:0005886">
    <property type="term" value="C:plasma membrane"/>
    <property type="evidence" value="ECO:0007669"/>
    <property type="project" value="TreeGrafter"/>
</dbReference>
<evidence type="ECO:0000259" key="11">
    <source>
        <dbReference type="Pfam" id="PF18266"/>
    </source>
</evidence>
<keyword evidence="4 10" id="KW-0812">Transmembrane</keyword>
<dbReference type="SUPFAM" id="SSF53187">
    <property type="entry name" value="Zn-dependent exopeptidases"/>
    <property type="match status" value="1"/>
</dbReference>
<comment type="subcellular location">
    <subcellularLocation>
        <location evidence="1">Membrane</location>
        <topology evidence="1">Single-pass type I membrane protein</topology>
    </subcellularLocation>
</comment>
<evidence type="ECO:0000256" key="2">
    <source>
        <dbReference type="ARBA" id="ARBA00007717"/>
    </source>
</evidence>
<dbReference type="InterPro" id="IPR008710">
    <property type="entry name" value="Nicastrin"/>
</dbReference>
<sequence>MLNKDGQYGARTPSSGKVGILHLVEDSVSLEGFIASPPSEPSILVMPAPLLTFSTTLIDDLQKIRTVEGLILLDEHSPKIPLSPFSPVFPEKDESGFAWNPSANSLYYKALPFPLWLFGPSEAPSIREHAIANKGRLNYPYNAAQITNYMFPDTKENSFICLSRGTCDPVGGHSLWTSIGQMDVNKEIVVSMCAMDTKSLFQHKTIGANSAMSATVANIVAMETLLKNTNVSNWKKQVVFAWFDAESFGNLGSRKFLSDINNYNQCLRKKQSNCGTGKSYMDIDLDNITSVIELKQVGAVTGSGFYVHTQNHKVDGKTAKTFFDVGAFSNIKVERAAPETPGVPPSSFKSFLDIKPSFSDIGVVITDHAGPYENKFFESIFDDERNVNASRVCQAATLLARGLYALGNDLEPSGGDPLFSELSADCEVVQRLLYCLTANTTCTEVLDILPSISGAVVGEYPIHYSGVFSSTRRSIYQKFIHDYVYEKAAFSYGINCTDNSVCTPGYCIKNRCAYSNTFYHDAATNNVEVINGEFYSYYHVINTSDTQPLWTESQWSPQPALQRVRLFKLGSPSIDYAFLVIAIAEIVITVIVVFACRKKFTLWFKISRD</sequence>
<protein>
    <recommendedName>
        <fullName evidence="3">Nicastrin</fullName>
    </recommendedName>
</protein>
<feature type="domain" description="Nicastrin small lobe" evidence="11">
    <location>
        <begin position="1"/>
        <end position="150"/>
    </location>
</feature>
<evidence type="ECO:0000313" key="12">
    <source>
        <dbReference type="EMBL" id="NDV30236.1"/>
    </source>
</evidence>
<evidence type="ECO:0000256" key="4">
    <source>
        <dbReference type="ARBA" id="ARBA00022692"/>
    </source>
</evidence>
<evidence type="ECO:0000256" key="5">
    <source>
        <dbReference type="ARBA" id="ARBA00022729"/>
    </source>
</evidence>
<dbReference type="InterPro" id="IPR041084">
    <property type="entry name" value="Ncstrn_small"/>
</dbReference>
<evidence type="ECO:0000256" key="10">
    <source>
        <dbReference type="SAM" id="Phobius"/>
    </source>
</evidence>
<dbReference type="Gene3D" id="3.40.630.10">
    <property type="entry name" value="Zn peptidases"/>
    <property type="match status" value="1"/>
</dbReference>
<organism evidence="12">
    <name type="scientific">Arcella intermedia</name>
    <dbReference type="NCBI Taxonomy" id="1963864"/>
    <lineage>
        <taxon>Eukaryota</taxon>
        <taxon>Amoebozoa</taxon>
        <taxon>Tubulinea</taxon>
        <taxon>Elardia</taxon>
        <taxon>Arcellinida</taxon>
        <taxon>Sphaerothecina</taxon>
        <taxon>Arcellidae</taxon>
        <taxon>Arcella</taxon>
    </lineage>
</organism>
<dbReference type="Pfam" id="PF18266">
    <property type="entry name" value="Ncstrn_small"/>
    <property type="match status" value="1"/>
</dbReference>
<evidence type="ECO:0000256" key="9">
    <source>
        <dbReference type="ARBA" id="ARBA00023180"/>
    </source>
</evidence>
<evidence type="ECO:0000256" key="7">
    <source>
        <dbReference type="ARBA" id="ARBA00022989"/>
    </source>
</evidence>
<evidence type="ECO:0000256" key="6">
    <source>
        <dbReference type="ARBA" id="ARBA00022976"/>
    </source>
</evidence>
<keyword evidence="8 10" id="KW-0472">Membrane</keyword>
<feature type="transmembrane region" description="Helical" evidence="10">
    <location>
        <begin position="576"/>
        <end position="596"/>
    </location>
</feature>
<comment type="similarity">
    <text evidence="2">Belongs to the nicastrin family.</text>
</comment>
<dbReference type="GO" id="GO:0007219">
    <property type="term" value="P:Notch signaling pathway"/>
    <property type="evidence" value="ECO:0007669"/>
    <property type="project" value="UniProtKB-KW"/>
</dbReference>
<dbReference type="PANTHER" id="PTHR21092:SF0">
    <property type="entry name" value="NICASTRIN"/>
    <property type="match status" value="1"/>
</dbReference>
<dbReference type="EMBL" id="GIBP01001267">
    <property type="protein sequence ID" value="NDV30236.1"/>
    <property type="molecule type" value="Transcribed_RNA"/>
</dbReference>
<name>A0A6B2KZU5_9EUKA</name>
<dbReference type="AlphaFoldDB" id="A0A6B2KZU5"/>
<evidence type="ECO:0000256" key="3">
    <source>
        <dbReference type="ARBA" id="ARBA00015303"/>
    </source>
</evidence>